<reference evidence="1 2" key="1">
    <citation type="submission" date="2015-08" db="EMBL/GenBank/DDBJ databases">
        <title>Next Generation Sequencing and Analysis of the Genome of Puccinia sorghi L Schw, the Causal Agent of Maize Common Rust.</title>
        <authorList>
            <person name="Rochi L."/>
            <person name="Burguener G."/>
            <person name="Darino M."/>
            <person name="Turjanski A."/>
            <person name="Kreff E."/>
            <person name="Dieguez M.J."/>
            <person name="Sacco F."/>
        </authorList>
    </citation>
    <scope>NUCLEOTIDE SEQUENCE [LARGE SCALE GENOMIC DNA]</scope>
    <source>
        <strain evidence="1 2">RO10H11247</strain>
    </source>
</reference>
<gene>
    <name evidence="1" type="ORF">VP01_3508g1</name>
</gene>
<dbReference type="Proteomes" id="UP000037035">
    <property type="component" value="Unassembled WGS sequence"/>
</dbReference>
<comment type="caution">
    <text evidence="1">The sequence shown here is derived from an EMBL/GenBank/DDBJ whole genome shotgun (WGS) entry which is preliminary data.</text>
</comment>
<evidence type="ECO:0000313" key="2">
    <source>
        <dbReference type="Proteomes" id="UP000037035"/>
    </source>
</evidence>
<name>A0A0L6UVL3_9BASI</name>
<dbReference type="EMBL" id="LAVV01008511">
    <property type="protein sequence ID" value="KNZ52591.1"/>
    <property type="molecule type" value="Genomic_DNA"/>
</dbReference>
<accession>A0A0L6UVL3</accession>
<organism evidence="1 2">
    <name type="scientific">Puccinia sorghi</name>
    <dbReference type="NCBI Taxonomy" id="27349"/>
    <lineage>
        <taxon>Eukaryota</taxon>
        <taxon>Fungi</taxon>
        <taxon>Dikarya</taxon>
        <taxon>Basidiomycota</taxon>
        <taxon>Pucciniomycotina</taxon>
        <taxon>Pucciniomycetes</taxon>
        <taxon>Pucciniales</taxon>
        <taxon>Pucciniaceae</taxon>
        <taxon>Puccinia</taxon>
    </lineage>
</organism>
<evidence type="ECO:0000313" key="1">
    <source>
        <dbReference type="EMBL" id="KNZ52591.1"/>
    </source>
</evidence>
<proteinExistence type="predicted"/>
<dbReference type="AlphaFoldDB" id="A0A0L6UVL3"/>
<dbReference type="VEuPathDB" id="FungiDB:VP01_3508g1"/>
<protein>
    <submittedName>
        <fullName evidence="1">Uncharacterized protein</fullName>
    </submittedName>
</protein>
<sequence>MNYKFGEPKFIIDFLRHNYFTISLRDSRINHNIIGCILKIVWRIGLWVAAGVLGYRRGDSLYIEIIVLSSHNRFRGKIMESKIRDHKKAEHSQSLSGLQYAKSVKPKGTQHTLEKDTQLPTETVFLSTAVWCSNAKSTLHRKLVEAGRARTLDGFEDASCEAELWSEEGLGFEKCAEQKRVCVEQGCYGIIMCYSFGRAEGGDSKGKRGEELSMGGEAQTPKSWVEDCACRAAQPLLHHAWNVWAAQPLLHHAWNVWWKCVERAIYSEACRVAQHLLHCAWNVWVTTCVDSTAIYASGCRACTALVQLSMKESRMWLGKYGNRSPEAAVSDSSLSSNNFVYKGLLTIFTTRITVVAINHQQICLN</sequence>
<keyword evidence="2" id="KW-1185">Reference proteome</keyword>